<dbReference type="AlphaFoldDB" id="A0A0K2TKG0"/>
<organism evidence="1">
    <name type="scientific">Lepeophtheirus salmonis</name>
    <name type="common">Salmon louse</name>
    <name type="synonym">Caligus salmonis</name>
    <dbReference type="NCBI Taxonomy" id="72036"/>
    <lineage>
        <taxon>Eukaryota</taxon>
        <taxon>Metazoa</taxon>
        <taxon>Ecdysozoa</taxon>
        <taxon>Arthropoda</taxon>
        <taxon>Crustacea</taxon>
        <taxon>Multicrustacea</taxon>
        <taxon>Hexanauplia</taxon>
        <taxon>Copepoda</taxon>
        <taxon>Siphonostomatoida</taxon>
        <taxon>Caligidae</taxon>
        <taxon>Lepeophtheirus</taxon>
    </lineage>
</organism>
<sequence>MIRLPISSFFNFFSCMNESKKLDETSPEIERFYT</sequence>
<name>A0A0K2TKG0_LEPSM</name>
<evidence type="ECO:0000313" key="1">
    <source>
        <dbReference type="EMBL" id="CDW26132.1"/>
    </source>
</evidence>
<accession>A0A0K2TKG0</accession>
<protein>
    <submittedName>
        <fullName evidence="1">Uncharacterized protein</fullName>
    </submittedName>
</protein>
<reference evidence="1" key="1">
    <citation type="submission" date="2014-05" db="EMBL/GenBank/DDBJ databases">
        <authorList>
            <person name="Chronopoulou M."/>
        </authorList>
    </citation>
    <scope>NUCLEOTIDE SEQUENCE</scope>
    <source>
        <tissue evidence="1">Whole organism</tissue>
    </source>
</reference>
<dbReference type="EMBL" id="HACA01008771">
    <property type="protein sequence ID" value="CDW26132.1"/>
    <property type="molecule type" value="Transcribed_RNA"/>
</dbReference>
<proteinExistence type="predicted"/>